<dbReference type="InterPro" id="IPR006710">
    <property type="entry name" value="Glyco_hydro_43"/>
</dbReference>
<dbReference type="SUPFAM" id="SSF49899">
    <property type="entry name" value="Concanavalin A-like lectins/glucanases"/>
    <property type="match status" value="1"/>
</dbReference>
<protein>
    <submittedName>
        <fullName evidence="7">Beta-xylosidase</fullName>
    </submittedName>
</protein>
<evidence type="ECO:0000256" key="3">
    <source>
        <dbReference type="ARBA" id="ARBA00023295"/>
    </source>
</evidence>
<proteinExistence type="inferred from homology"/>
<evidence type="ECO:0000256" key="2">
    <source>
        <dbReference type="ARBA" id="ARBA00022801"/>
    </source>
</evidence>
<gene>
    <name evidence="7" type="ORF">HDF16_004192</name>
</gene>
<keyword evidence="5" id="KW-0732">Signal</keyword>
<organism evidence="7 8">
    <name type="scientific">Granulicella aggregans</name>
    <dbReference type="NCBI Taxonomy" id="474949"/>
    <lineage>
        <taxon>Bacteria</taxon>
        <taxon>Pseudomonadati</taxon>
        <taxon>Acidobacteriota</taxon>
        <taxon>Terriglobia</taxon>
        <taxon>Terriglobales</taxon>
        <taxon>Acidobacteriaceae</taxon>
        <taxon>Granulicella</taxon>
    </lineage>
</organism>
<dbReference type="Pfam" id="PF04616">
    <property type="entry name" value="Glyco_hydro_43"/>
    <property type="match status" value="1"/>
</dbReference>
<evidence type="ECO:0000256" key="1">
    <source>
        <dbReference type="ARBA" id="ARBA00009865"/>
    </source>
</evidence>
<keyword evidence="8" id="KW-1185">Reference proteome</keyword>
<dbReference type="GO" id="GO:0004553">
    <property type="term" value="F:hydrolase activity, hydrolyzing O-glycosyl compounds"/>
    <property type="evidence" value="ECO:0007669"/>
    <property type="project" value="InterPro"/>
</dbReference>
<dbReference type="Gene3D" id="2.60.120.200">
    <property type="match status" value="1"/>
</dbReference>
<dbReference type="InterPro" id="IPR023296">
    <property type="entry name" value="Glyco_hydro_beta-prop_sf"/>
</dbReference>
<evidence type="ECO:0000256" key="4">
    <source>
        <dbReference type="RuleBase" id="RU361187"/>
    </source>
</evidence>
<feature type="chain" id="PRO_5031026767" evidence="5">
    <location>
        <begin position="29"/>
        <end position="532"/>
    </location>
</feature>
<dbReference type="EMBL" id="JACHIP010000006">
    <property type="protein sequence ID" value="MBB5059466.1"/>
    <property type="molecule type" value="Genomic_DNA"/>
</dbReference>
<keyword evidence="3 4" id="KW-0326">Glycosidase</keyword>
<dbReference type="InterPro" id="IPR013320">
    <property type="entry name" value="ConA-like_dom_sf"/>
</dbReference>
<comment type="caution">
    <text evidence="7">The sequence shown here is derived from an EMBL/GenBank/DDBJ whole genome shotgun (WGS) entry which is preliminary data.</text>
</comment>
<evidence type="ECO:0000313" key="7">
    <source>
        <dbReference type="EMBL" id="MBB5059466.1"/>
    </source>
</evidence>
<dbReference type="InterPro" id="IPR051795">
    <property type="entry name" value="Glycosyl_Hydrlase_43"/>
</dbReference>
<feature type="signal peptide" evidence="5">
    <location>
        <begin position="1"/>
        <end position="28"/>
    </location>
</feature>
<dbReference type="Gene3D" id="2.115.10.20">
    <property type="entry name" value="Glycosyl hydrolase domain, family 43"/>
    <property type="match status" value="1"/>
</dbReference>
<evidence type="ECO:0000313" key="8">
    <source>
        <dbReference type="Proteomes" id="UP000540989"/>
    </source>
</evidence>
<dbReference type="SUPFAM" id="SSF75005">
    <property type="entry name" value="Arabinanase/levansucrase/invertase"/>
    <property type="match status" value="1"/>
</dbReference>
<name>A0A7W7ZGN4_9BACT</name>
<dbReference type="Pfam" id="PF17851">
    <property type="entry name" value="GH43_C2"/>
    <property type="match status" value="1"/>
</dbReference>
<dbReference type="Proteomes" id="UP000540989">
    <property type="component" value="Unassembled WGS sequence"/>
</dbReference>
<comment type="similarity">
    <text evidence="1 4">Belongs to the glycosyl hydrolase 43 family.</text>
</comment>
<keyword evidence="2 4" id="KW-0378">Hydrolase</keyword>
<reference evidence="7 8" key="1">
    <citation type="submission" date="2020-08" db="EMBL/GenBank/DDBJ databases">
        <title>Genomic Encyclopedia of Type Strains, Phase IV (KMG-V): Genome sequencing to study the core and pangenomes of soil and plant-associated prokaryotes.</title>
        <authorList>
            <person name="Whitman W."/>
        </authorList>
    </citation>
    <scope>NUCLEOTIDE SEQUENCE [LARGE SCALE GENOMIC DNA]</scope>
    <source>
        <strain evidence="7 8">M8UP14</strain>
    </source>
</reference>
<dbReference type="CDD" id="cd09001">
    <property type="entry name" value="GH43_FsAxh1-like"/>
    <property type="match status" value="1"/>
</dbReference>
<accession>A0A7W7ZGN4</accession>
<dbReference type="PANTHER" id="PTHR42812:SF15">
    <property type="entry name" value="HYDROLASE, PUTATIVE (AFU_ORTHOLOGUE AFUA_2G00930)-RELATED"/>
    <property type="match status" value="1"/>
</dbReference>
<evidence type="ECO:0000256" key="5">
    <source>
        <dbReference type="SAM" id="SignalP"/>
    </source>
</evidence>
<dbReference type="GO" id="GO:0005975">
    <property type="term" value="P:carbohydrate metabolic process"/>
    <property type="evidence" value="ECO:0007669"/>
    <property type="project" value="InterPro"/>
</dbReference>
<feature type="domain" description="Beta-xylosidase C-terminal Concanavalin A-like" evidence="6">
    <location>
        <begin position="330"/>
        <end position="528"/>
    </location>
</feature>
<dbReference type="InterPro" id="IPR041542">
    <property type="entry name" value="GH43_C2"/>
</dbReference>
<dbReference type="PANTHER" id="PTHR42812">
    <property type="entry name" value="BETA-XYLOSIDASE"/>
    <property type="match status" value="1"/>
</dbReference>
<sequence>MIGPLMIKPCFFILFLSMIASVSGTARSQAHVPTFQNPVLWEDLADLDILRVGDTFYYSASNMQYSPGAPILSSKDLVNWKYVGHSIPVLDFSPAYDLNGGNAYVKGSWASFLNYRKSNKTFYWGGCIENKKTHIYTATDVAGPWKKHAVLDQCYYDAGLLVDDDDTMYVAYGAKTLHVAQLSPDGTHEVKSQEVFTAPAGVDYIEGSRFYKINGNYYIFTTRPPNDEYVLKSTTGPFGPYTLQKLVVSAKSPIANGGGPHQGGIVQTQKGDWYYMAFVDAYPNGRVPVLAPLTWNADGWPSLNLVDNIWPQTVPYPLSPQGKVSHTGTDHFLGASLDPQWEWNHNPDNTKWSLHKGLKLETATVGNDIYAARNTLTHRILGPVSNATIELDLAHMKDGDRAGLALFRDSSAWIGVARDRGSLRVVMENNLTMDEHWKTTATGTEVASAPISTRKIWLRASADTMANFKSGPDRTGTFAYSLDGKTFQSLGTPFSFTKDWHFFMGYRYALFNYATQSLGGAVTVSSFTVAAP</sequence>
<dbReference type="AlphaFoldDB" id="A0A7W7ZGN4"/>
<evidence type="ECO:0000259" key="6">
    <source>
        <dbReference type="Pfam" id="PF17851"/>
    </source>
</evidence>